<dbReference type="Gene3D" id="3.40.50.720">
    <property type="entry name" value="NAD(P)-binding Rossmann-like Domain"/>
    <property type="match status" value="2"/>
</dbReference>
<organism evidence="6 7">
    <name type="scientific">Desulfonema ishimotonii</name>
    <dbReference type="NCBI Taxonomy" id="45657"/>
    <lineage>
        <taxon>Bacteria</taxon>
        <taxon>Pseudomonadati</taxon>
        <taxon>Thermodesulfobacteriota</taxon>
        <taxon>Desulfobacteria</taxon>
        <taxon>Desulfobacterales</taxon>
        <taxon>Desulfococcaceae</taxon>
        <taxon>Desulfonema</taxon>
    </lineage>
</organism>
<keyword evidence="1 3" id="KW-0560">Oxidoreductase</keyword>
<dbReference type="SUPFAM" id="SSF52283">
    <property type="entry name" value="Formate/glycerate dehydrogenase catalytic domain-like"/>
    <property type="match status" value="1"/>
</dbReference>
<comment type="caution">
    <text evidence="6">The sequence shown here is derived from an EMBL/GenBank/DDBJ whole genome shotgun (WGS) entry which is preliminary data.</text>
</comment>
<keyword evidence="2" id="KW-0520">NAD</keyword>
<dbReference type="GO" id="GO:0016618">
    <property type="term" value="F:hydroxypyruvate reductase [NAD(P)H] activity"/>
    <property type="evidence" value="ECO:0007669"/>
    <property type="project" value="TreeGrafter"/>
</dbReference>
<reference evidence="7" key="2">
    <citation type="submission" date="2019-01" db="EMBL/GenBank/DDBJ databases">
        <title>Genome sequence of Desulfonema ishimotonii strain Tokyo 01.</title>
        <authorList>
            <person name="Fukui M."/>
        </authorList>
    </citation>
    <scope>NUCLEOTIDE SEQUENCE [LARGE SCALE GENOMIC DNA]</scope>
    <source>
        <strain evidence="7">Tokyo 01</strain>
    </source>
</reference>
<evidence type="ECO:0000256" key="3">
    <source>
        <dbReference type="RuleBase" id="RU003719"/>
    </source>
</evidence>
<feature type="domain" description="D-isomer specific 2-hydroxyacid dehydrogenase NAD-binding" evidence="5">
    <location>
        <begin position="108"/>
        <end position="283"/>
    </location>
</feature>
<dbReference type="InterPro" id="IPR036291">
    <property type="entry name" value="NAD(P)-bd_dom_sf"/>
</dbReference>
<feature type="domain" description="D-isomer specific 2-hydroxyacid dehydrogenase catalytic" evidence="4">
    <location>
        <begin position="37"/>
        <end position="311"/>
    </location>
</feature>
<keyword evidence="7" id="KW-1185">Reference proteome</keyword>
<evidence type="ECO:0000259" key="5">
    <source>
        <dbReference type="Pfam" id="PF02826"/>
    </source>
</evidence>
<evidence type="ECO:0000256" key="1">
    <source>
        <dbReference type="ARBA" id="ARBA00023002"/>
    </source>
</evidence>
<dbReference type="InterPro" id="IPR006140">
    <property type="entry name" value="D-isomer_DH_NAD-bd"/>
</dbReference>
<gene>
    <name evidence="6" type="ORF">DENIS_0939</name>
</gene>
<dbReference type="GO" id="GO:0005829">
    <property type="term" value="C:cytosol"/>
    <property type="evidence" value="ECO:0007669"/>
    <property type="project" value="TreeGrafter"/>
</dbReference>
<name>A0A401FSQ6_9BACT</name>
<dbReference type="PANTHER" id="PTHR10996">
    <property type="entry name" value="2-HYDROXYACID DEHYDROGENASE-RELATED"/>
    <property type="match status" value="1"/>
</dbReference>
<dbReference type="PROSITE" id="PS00671">
    <property type="entry name" value="D_2_HYDROXYACID_DH_3"/>
    <property type="match status" value="1"/>
</dbReference>
<dbReference type="Proteomes" id="UP000288096">
    <property type="component" value="Unassembled WGS sequence"/>
</dbReference>
<dbReference type="SUPFAM" id="SSF51735">
    <property type="entry name" value="NAD(P)-binding Rossmann-fold domains"/>
    <property type="match status" value="1"/>
</dbReference>
<dbReference type="RefSeq" id="WP_124327457.1">
    <property type="nucleotide sequence ID" value="NZ_BEXT01000001.1"/>
</dbReference>
<evidence type="ECO:0000256" key="2">
    <source>
        <dbReference type="ARBA" id="ARBA00023027"/>
    </source>
</evidence>
<dbReference type="GO" id="GO:0030267">
    <property type="term" value="F:glyoxylate reductase (NADPH) activity"/>
    <property type="evidence" value="ECO:0007669"/>
    <property type="project" value="TreeGrafter"/>
</dbReference>
<evidence type="ECO:0000259" key="4">
    <source>
        <dbReference type="Pfam" id="PF00389"/>
    </source>
</evidence>
<dbReference type="CDD" id="cd12175">
    <property type="entry name" value="2-Hacid_dh_11"/>
    <property type="match status" value="1"/>
</dbReference>
<dbReference type="GO" id="GO:0051287">
    <property type="term" value="F:NAD binding"/>
    <property type="evidence" value="ECO:0007669"/>
    <property type="project" value="InterPro"/>
</dbReference>
<comment type="similarity">
    <text evidence="3">Belongs to the D-isomer specific 2-hydroxyacid dehydrogenase family.</text>
</comment>
<dbReference type="PANTHER" id="PTHR10996:SF178">
    <property type="entry name" value="2-HYDROXYACID DEHYDROGENASE YGL185C-RELATED"/>
    <property type="match status" value="1"/>
</dbReference>
<dbReference type="InterPro" id="IPR006139">
    <property type="entry name" value="D-isomer_2_OHA_DH_cat_dom"/>
</dbReference>
<sequence>MKILFAAPENAWGGFLDSVRAELPEHQFVATGRFEADTLSGYDVLIPTMSFISRELLRTADRLRLIQQCGAGIERVDQAAAREMGIPVANVPSDISGNADSVAEVGIYLMIGLARNFRGMARSLAEGSIGGPMGAALSGKTVGLVGLGGIAKALIRRLRAFDMRMIGIKRHEPARAGDELGLDWCGGPERLDDLLGESDFVVLCLPQTDDNLNMMNPGRFRRMKSDAFLINLSRGGLVERDALEAALATGEIAGAGLDVFWEEPPDPDDPVFRYNVLTTPHIGGATDISARGIRDVVVENIRRAGQNRELLYVRNR</sequence>
<dbReference type="OrthoDB" id="9793626at2"/>
<dbReference type="Pfam" id="PF02826">
    <property type="entry name" value="2-Hacid_dh_C"/>
    <property type="match status" value="1"/>
</dbReference>
<dbReference type="InterPro" id="IPR029753">
    <property type="entry name" value="D-isomer_DH_CS"/>
</dbReference>
<dbReference type="InterPro" id="IPR050223">
    <property type="entry name" value="D-isomer_2-hydroxyacid_DH"/>
</dbReference>
<proteinExistence type="inferred from homology"/>
<evidence type="ECO:0000313" key="7">
    <source>
        <dbReference type="Proteomes" id="UP000288096"/>
    </source>
</evidence>
<protein>
    <submittedName>
        <fullName evidence="6">Lactate dehydrogenase</fullName>
    </submittedName>
</protein>
<dbReference type="EMBL" id="BEXT01000001">
    <property type="protein sequence ID" value="GBC59997.1"/>
    <property type="molecule type" value="Genomic_DNA"/>
</dbReference>
<reference evidence="7" key="1">
    <citation type="submission" date="2017-11" db="EMBL/GenBank/DDBJ databases">
        <authorList>
            <person name="Watanabe M."/>
            <person name="Kojima H."/>
        </authorList>
    </citation>
    <scope>NUCLEOTIDE SEQUENCE [LARGE SCALE GENOMIC DNA]</scope>
    <source>
        <strain evidence="7">Tokyo 01</strain>
    </source>
</reference>
<accession>A0A401FSQ6</accession>
<dbReference type="Pfam" id="PF00389">
    <property type="entry name" value="2-Hacid_dh"/>
    <property type="match status" value="1"/>
</dbReference>
<dbReference type="AlphaFoldDB" id="A0A401FSQ6"/>
<evidence type="ECO:0000313" key="6">
    <source>
        <dbReference type="EMBL" id="GBC59997.1"/>
    </source>
</evidence>